<proteinExistence type="predicted"/>
<organism evidence="1 2">
    <name type="scientific">Zasmidium cellare</name>
    <name type="common">Wine cellar mold</name>
    <name type="synonym">Racodium cellare</name>
    <dbReference type="NCBI Taxonomy" id="395010"/>
    <lineage>
        <taxon>Eukaryota</taxon>
        <taxon>Fungi</taxon>
        <taxon>Dikarya</taxon>
        <taxon>Ascomycota</taxon>
        <taxon>Pezizomycotina</taxon>
        <taxon>Dothideomycetes</taxon>
        <taxon>Dothideomycetidae</taxon>
        <taxon>Mycosphaerellales</taxon>
        <taxon>Mycosphaerellaceae</taxon>
        <taxon>Zasmidium</taxon>
    </lineage>
</organism>
<name>A0ABR0E8K6_ZASCE</name>
<dbReference type="Proteomes" id="UP001305779">
    <property type="component" value="Unassembled WGS sequence"/>
</dbReference>
<dbReference type="EMBL" id="JAXOVC010000008">
    <property type="protein sequence ID" value="KAK4497654.1"/>
    <property type="molecule type" value="Genomic_DNA"/>
</dbReference>
<evidence type="ECO:0000313" key="1">
    <source>
        <dbReference type="EMBL" id="KAK4497654.1"/>
    </source>
</evidence>
<gene>
    <name evidence="1" type="ORF">PRZ48_010307</name>
</gene>
<dbReference type="InterPro" id="IPR038883">
    <property type="entry name" value="AN11006-like"/>
</dbReference>
<dbReference type="PANTHER" id="PTHR42085:SF2">
    <property type="entry name" value="F-BOX DOMAIN-CONTAINING PROTEIN"/>
    <property type="match status" value="1"/>
</dbReference>
<reference evidence="1 2" key="1">
    <citation type="journal article" date="2023" name="G3 (Bethesda)">
        <title>A chromosome-level genome assembly of Zasmidium syzygii isolated from banana leaves.</title>
        <authorList>
            <person name="van Westerhoven A.C."/>
            <person name="Mehrabi R."/>
            <person name="Talebi R."/>
            <person name="Steentjes M.B.F."/>
            <person name="Corcolon B."/>
            <person name="Chong P.A."/>
            <person name="Kema G.H.J."/>
            <person name="Seidl M.F."/>
        </authorList>
    </citation>
    <scope>NUCLEOTIDE SEQUENCE [LARGE SCALE GENOMIC DNA]</scope>
    <source>
        <strain evidence="1 2">P124</strain>
    </source>
</reference>
<protein>
    <recommendedName>
        <fullName evidence="3">F-box domain-containing protein</fullName>
    </recommendedName>
</protein>
<keyword evidence="2" id="KW-1185">Reference proteome</keyword>
<evidence type="ECO:0008006" key="3">
    <source>
        <dbReference type="Google" id="ProtNLM"/>
    </source>
</evidence>
<dbReference type="PANTHER" id="PTHR42085">
    <property type="entry name" value="F-BOX DOMAIN-CONTAINING PROTEIN"/>
    <property type="match status" value="1"/>
</dbReference>
<evidence type="ECO:0000313" key="2">
    <source>
        <dbReference type="Proteomes" id="UP001305779"/>
    </source>
</evidence>
<sequence>MRTSPLLDLPTEVRLSILGHALRQPGTLELQHPVWTGLQDFCQPLFHVCRSLRQEALEAFYGTNDFLWIVDTENRLRSDPSTYPAPAAVVDKGKYVQPSVDTLLTPVLPWEYPHLFHHLRHLQINLYLPQDSDASALHDRLTALVKATDRGKRLAEFHVLITGKRRGSQMPLSAGERDALEVLAQMEVRGCVEVQTRYYFRAVSAGVRALDLQRRMTEMG</sequence>
<accession>A0ABR0E8K6</accession>
<comment type="caution">
    <text evidence="1">The sequence shown here is derived from an EMBL/GenBank/DDBJ whole genome shotgun (WGS) entry which is preliminary data.</text>
</comment>